<feature type="compositionally biased region" description="Basic and acidic residues" evidence="2">
    <location>
        <begin position="185"/>
        <end position="199"/>
    </location>
</feature>
<feature type="region of interest" description="Disordered" evidence="2">
    <location>
        <begin position="435"/>
        <end position="463"/>
    </location>
</feature>
<feature type="region of interest" description="Disordered" evidence="2">
    <location>
        <begin position="341"/>
        <end position="372"/>
    </location>
</feature>
<evidence type="ECO:0000313" key="4">
    <source>
        <dbReference type="Proteomes" id="UP001057375"/>
    </source>
</evidence>
<dbReference type="PRINTS" id="PR00449">
    <property type="entry name" value="RASTRNSFRMNG"/>
</dbReference>
<name>A0ABQ5KPL0_9EUKA</name>
<accession>A0ABQ5KPL0</accession>
<evidence type="ECO:0000256" key="1">
    <source>
        <dbReference type="ARBA" id="ARBA00006270"/>
    </source>
</evidence>
<proteinExistence type="inferred from homology"/>
<dbReference type="Pfam" id="PF00071">
    <property type="entry name" value="Ras"/>
    <property type="match status" value="1"/>
</dbReference>
<dbReference type="SMART" id="SM00175">
    <property type="entry name" value="RAB"/>
    <property type="match status" value="1"/>
</dbReference>
<feature type="compositionally biased region" description="Polar residues" evidence="2">
    <location>
        <begin position="347"/>
        <end position="359"/>
    </location>
</feature>
<evidence type="ECO:0000256" key="2">
    <source>
        <dbReference type="SAM" id="MobiDB-lite"/>
    </source>
</evidence>
<feature type="compositionally biased region" description="Polar residues" evidence="2">
    <location>
        <begin position="439"/>
        <end position="463"/>
    </location>
</feature>
<comment type="caution">
    <text evidence="3">The sequence shown here is derived from an EMBL/GenBank/DDBJ whole genome shotgun (WGS) entry which is preliminary data.</text>
</comment>
<feature type="region of interest" description="Disordered" evidence="2">
    <location>
        <begin position="185"/>
        <end position="212"/>
    </location>
</feature>
<keyword evidence="4" id="KW-1185">Reference proteome</keyword>
<dbReference type="PROSITE" id="PS51420">
    <property type="entry name" value="RHO"/>
    <property type="match status" value="1"/>
</dbReference>
<reference evidence="3" key="1">
    <citation type="submission" date="2022-03" db="EMBL/GenBank/DDBJ databases">
        <title>Draft genome sequence of Aduncisulcus paluster, a free-living microaerophilic Fornicata.</title>
        <authorList>
            <person name="Yuyama I."/>
            <person name="Kume K."/>
            <person name="Tamura T."/>
            <person name="Inagaki Y."/>
            <person name="Hashimoto T."/>
        </authorList>
    </citation>
    <scope>NUCLEOTIDE SEQUENCE</scope>
    <source>
        <strain evidence="3">NY0171</strain>
    </source>
</reference>
<dbReference type="InterPro" id="IPR027417">
    <property type="entry name" value="P-loop_NTPase"/>
</dbReference>
<sequence length="598" mass="66755">MIIVGNASVGKTAILRQRIYKSFAQTASTIGMDFKVDTYQPTPRSPCYRANIYDSAGQEIYRSIVSSYFQHAKVAMLVYAIDDRGSYDNLGSWLGDLKKYCPEAPVVLCGNKCDLDDRVRAVSVDEASEFAARNGFAFFETSAKESININKAFEELYKRAIEASYQTDALDEIDTSLTLTEGKQLDGGEKKCSENESYKHDKKPLMPPSHLQHSPARVSFLISSPKQSSPVVTHIMNSPQRTLKSIGVSTPPAPSFDLDDIPIQSASLSPAGSKFMRDRLYKKQYKSSVRPKSYSIDSLDEDIGSDVVPLDLEEDLIQDSADLLKSAQELSSSLKQIQQSLSSRRSATTNSFTSHSQIPVTPPIKKSTMTGLSDDRIQHQAVQHEDSVIPPVSRVFEEDDEGIDLIGDELKISQLSTPETPSGLIRSAVMSSPIRRSHQNMTQSQTQAQSMLSASRAESTSPLHSKPRIVAVRRTQFPMRPPTFPKFRPRTSFTPQLDSKMIIDDPYTLSHQNMTQSQTQAQSMLSASRAESTSPLHSKPRIVAVRRTQFPIRPPTFPKFRPRTSFTPQLDSKMIIEDPYTLSRPVSQVMDEIKLLWK</sequence>
<dbReference type="PANTHER" id="PTHR47979">
    <property type="entry name" value="DRAB11-RELATED"/>
    <property type="match status" value="1"/>
</dbReference>
<dbReference type="Proteomes" id="UP001057375">
    <property type="component" value="Unassembled WGS sequence"/>
</dbReference>
<dbReference type="InterPro" id="IPR005225">
    <property type="entry name" value="Small_GTP-bd"/>
</dbReference>
<dbReference type="PROSITE" id="PS51421">
    <property type="entry name" value="RAS"/>
    <property type="match status" value="1"/>
</dbReference>
<dbReference type="SMART" id="SM00174">
    <property type="entry name" value="RHO"/>
    <property type="match status" value="1"/>
</dbReference>
<dbReference type="InterPro" id="IPR001806">
    <property type="entry name" value="Small_GTPase"/>
</dbReference>
<gene>
    <name evidence="3" type="ORF">ADUPG1_007777</name>
</gene>
<dbReference type="SMART" id="SM00173">
    <property type="entry name" value="RAS"/>
    <property type="match status" value="1"/>
</dbReference>
<comment type="similarity">
    <text evidence="1">Belongs to the small GTPase superfamily. Rab family.</text>
</comment>
<protein>
    <submittedName>
        <fullName evidence="3">Small GTPase like protein</fullName>
    </submittedName>
</protein>
<evidence type="ECO:0000313" key="3">
    <source>
        <dbReference type="EMBL" id="GKT34421.1"/>
    </source>
</evidence>
<feature type="region of interest" description="Disordered" evidence="2">
    <location>
        <begin position="514"/>
        <end position="536"/>
    </location>
</feature>
<organism evidence="3 4">
    <name type="scientific">Aduncisulcus paluster</name>
    <dbReference type="NCBI Taxonomy" id="2918883"/>
    <lineage>
        <taxon>Eukaryota</taxon>
        <taxon>Metamonada</taxon>
        <taxon>Carpediemonas-like organisms</taxon>
        <taxon>Aduncisulcus</taxon>
    </lineage>
</organism>
<dbReference type="SMART" id="SM00176">
    <property type="entry name" value="RAN"/>
    <property type="match status" value="1"/>
</dbReference>
<dbReference type="PROSITE" id="PS51419">
    <property type="entry name" value="RAB"/>
    <property type="match status" value="1"/>
</dbReference>
<dbReference type="SUPFAM" id="SSF52540">
    <property type="entry name" value="P-loop containing nucleoside triphosphate hydrolases"/>
    <property type="match status" value="1"/>
</dbReference>
<dbReference type="Gene3D" id="3.40.50.300">
    <property type="entry name" value="P-loop containing nucleotide triphosphate hydrolases"/>
    <property type="match status" value="1"/>
</dbReference>
<dbReference type="InterPro" id="IPR050209">
    <property type="entry name" value="Rab_GTPases_membrane_traffic"/>
</dbReference>
<dbReference type="NCBIfam" id="TIGR00231">
    <property type="entry name" value="small_GTP"/>
    <property type="match status" value="1"/>
</dbReference>
<dbReference type="EMBL" id="BQXS01010807">
    <property type="protein sequence ID" value="GKT34421.1"/>
    <property type="molecule type" value="Genomic_DNA"/>
</dbReference>
<dbReference type="CDD" id="cd00154">
    <property type="entry name" value="Rab"/>
    <property type="match status" value="1"/>
</dbReference>